<reference evidence="6 7" key="1">
    <citation type="submission" date="2017-02" db="EMBL/GenBank/DDBJ databases">
        <title>Genomes of Trichoderma spp. with biocontrol activity.</title>
        <authorList>
            <person name="Gardiner D."/>
            <person name="Kazan K."/>
            <person name="Vos C."/>
            <person name="Harvey P."/>
        </authorList>
    </citation>
    <scope>NUCLEOTIDE SEQUENCE [LARGE SCALE GENOMIC DNA]</scope>
    <source>
        <strain evidence="6 7">Tr1</strain>
    </source>
</reference>
<dbReference type="PANTHER" id="PTHR10039:SF15">
    <property type="entry name" value="NACHT DOMAIN-CONTAINING PROTEIN"/>
    <property type="match status" value="1"/>
</dbReference>
<proteinExistence type="predicted"/>
<evidence type="ECO:0000313" key="6">
    <source>
        <dbReference type="EMBL" id="PNP50225.1"/>
    </source>
</evidence>
<sequence length="754" mass="84773">MSLGFEVDFLAVIGLVNQVRKSFAGAPEQFKAISDDVRGFSIVLQDIEASCTELGPEQAQEYQSVLTSCKDLLEQLKKTLENYACVAEAGKTGKRAAIKRVWKRLKWEPDDIRDIRSQISFKIATLKSLNDRVTSHSIAKLIRHQEDTEREATLKWISDINYVAQQNDIFLRCQIGSRRWLFESEIYLEWCKRKGSLLFCPGNAGTGKTFTTAMVVESLRLANDAETLTTYMYCTYQNHTQTIEKLLCSLLRIALEEADHEADETISTCKQLRSSNKNISRQYCLTLLQDLFSRFTRVNLIVDALDELTNEVRRPLIYDLLKLHEHSSVSLFVTSRGIPEIQHLFKGCEMYASLEVRSSDEDIRNFLRDNIFQLPNFVARSRKLQDEVIESVTNASAGMYVLGLIKWTLVGSALLTHSFFRFLLAELYLKSLTNMISVGSLRTRLSNLTTGSNAYDALYEDSMLRIGFQGPELEHIAVQMLLVLTCARRPLSPQELSHALSIDETSDAFDEDMIPDMDDLVAACTGLAVLDDTSNVVHLVHKSAAEYFERTSSRWFPRANEKMAFICLRYLQIAEVKPEETIGEQAPFFRYAKANWCYHSTESEKEAANDTAMGDASRTNSAAESGTSPNKIAITQLAIQQMMKEVVDVDSSIVEACHAGHHAWVEQLLVVRNYDMNIHGISQKTFISEDGSLIDSAIPTKRLRDNVLLTIAAARGDHSMALLLLERGADPNIFNAQGQTPLLIAAGNGFDNLT</sequence>
<feature type="domain" description="GPI inositol-deacylase winged helix" evidence="4">
    <location>
        <begin position="474"/>
        <end position="549"/>
    </location>
</feature>
<dbReference type="AlphaFoldDB" id="A0A2K0TXF7"/>
<comment type="caution">
    <text evidence="6">The sequence shown here is derived from an EMBL/GenBank/DDBJ whole genome shotgun (WGS) entry which is preliminary data.</text>
</comment>
<protein>
    <submittedName>
        <fullName evidence="6">Uncharacterized protein</fullName>
    </submittedName>
</protein>
<keyword evidence="1" id="KW-0677">Repeat</keyword>
<name>A0A2K0TXF7_TRIHA</name>
<dbReference type="InterPro" id="IPR054471">
    <property type="entry name" value="GPIID_WHD"/>
</dbReference>
<organism evidence="6 7">
    <name type="scientific">Trichoderma harzianum</name>
    <name type="common">Hypocrea lixii</name>
    <dbReference type="NCBI Taxonomy" id="5544"/>
    <lineage>
        <taxon>Eukaryota</taxon>
        <taxon>Fungi</taxon>
        <taxon>Dikarya</taxon>
        <taxon>Ascomycota</taxon>
        <taxon>Pezizomycotina</taxon>
        <taxon>Sordariomycetes</taxon>
        <taxon>Hypocreomycetidae</taxon>
        <taxon>Hypocreales</taxon>
        <taxon>Hypocreaceae</taxon>
        <taxon>Trichoderma</taxon>
    </lineage>
</organism>
<feature type="domain" description="Nephrocystin 3-like N-terminal" evidence="5">
    <location>
        <begin position="176"/>
        <end position="336"/>
    </location>
</feature>
<dbReference type="InterPro" id="IPR002110">
    <property type="entry name" value="Ankyrin_rpt"/>
</dbReference>
<dbReference type="InterPro" id="IPR056884">
    <property type="entry name" value="NPHP3-like_N"/>
</dbReference>
<dbReference type="EMBL" id="MTYI01000163">
    <property type="protein sequence ID" value="PNP50225.1"/>
    <property type="molecule type" value="Genomic_DNA"/>
</dbReference>
<feature type="region of interest" description="Disordered" evidence="3">
    <location>
        <begin position="607"/>
        <end position="627"/>
    </location>
</feature>
<keyword evidence="2" id="KW-0040">ANK repeat</keyword>
<gene>
    <name evidence="6" type="ORF">THARTR1_09056</name>
</gene>
<dbReference type="OrthoDB" id="1577640at2759"/>
<evidence type="ECO:0000259" key="5">
    <source>
        <dbReference type="Pfam" id="PF24883"/>
    </source>
</evidence>
<dbReference type="PROSITE" id="PS50088">
    <property type="entry name" value="ANK_REPEAT"/>
    <property type="match status" value="1"/>
</dbReference>
<evidence type="ECO:0000256" key="3">
    <source>
        <dbReference type="SAM" id="MobiDB-lite"/>
    </source>
</evidence>
<feature type="repeat" description="ANK" evidence="2">
    <location>
        <begin position="704"/>
        <end position="736"/>
    </location>
</feature>
<evidence type="ECO:0000256" key="1">
    <source>
        <dbReference type="ARBA" id="ARBA00022737"/>
    </source>
</evidence>
<dbReference type="SUPFAM" id="SSF48403">
    <property type="entry name" value="Ankyrin repeat"/>
    <property type="match status" value="1"/>
</dbReference>
<evidence type="ECO:0000313" key="7">
    <source>
        <dbReference type="Proteomes" id="UP000236290"/>
    </source>
</evidence>
<evidence type="ECO:0000259" key="4">
    <source>
        <dbReference type="Pfam" id="PF22939"/>
    </source>
</evidence>
<dbReference type="Gene3D" id="1.25.40.20">
    <property type="entry name" value="Ankyrin repeat-containing domain"/>
    <property type="match status" value="1"/>
</dbReference>
<dbReference type="Pfam" id="PF24883">
    <property type="entry name" value="NPHP3_N"/>
    <property type="match status" value="1"/>
</dbReference>
<dbReference type="Pfam" id="PF13637">
    <property type="entry name" value="Ank_4"/>
    <property type="match status" value="1"/>
</dbReference>
<dbReference type="Pfam" id="PF22939">
    <property type="entry name" value="WHD_GPIID"/>
    <property type="match status" value="1"/>
</dbReference>
<dbReference type="Proteomes" id="UP000236290">
    <property type="component" value="Unassembled WGS sequence"/>
</dbReference>
<accession>A0A2K0TXF7</accession>
<dbReference type="PANTHER" id="PTHR10039">
    <property type="entry name" value="AMELOGENIN"/>
    <property type="match status" value="1"/>
</dbReference>
<feature type="compositionally biased region" description="Polar residues" evidence="3">
    <location>
        <begin position="617"/>
        <end position="627"/>
    </location>
</feature>
<evidence type="ECO:0000256" key="2">
    <source>
        <dbReference type="PROSITE-ProRule" id="PRU00023"/>
    </source>
</evidence>
<dbReference type="Gene3D" id="3.40.50.300">
    <property type="entry name" value="P-loop containing nucleotide triphosphate hydrolases"/>
    <property type="match status" value="1"/>
</dbReference>
<dbReference type="InterPro" id="IPR036770">
    <property type="entry name" value="Ankyrin_rpt-contain_sf"/>
</dbReference>
<dbReference type="InterPro" id="IPR027417">
    <property type="entry name" value="P-loop_NTPase"/>
</dbReference>